<keyword evidence="2" id="KW-1185">Reference proteome</keyword>
<organism evidence="1 2">
    <name type="scientific">Pseudomonas indica</name>
    <dbReference type="NCBI Taxonomy" id="137658"/>
    <lineage>
        <taxon>Bacteria</taxon>
        <taxon>Pseudomonadati</taxon>
        <taxon>Pseudomonadota</taxon>
        <taxon>Gammaproteobacteria</taxon>
        <taxon>Pseudomonadales</taxon>
        <taxon>Pseudomonadaceae</taxon>
        <taxon>Pseudomonas</taxon>
    </lineage>
</organism>
<sequence length="366" mass="41853">MPRLPAPSLDRFARPWVPLLLVVWLNGCSSVAYYGQLLEGQLDLLSRREPIAGLVRDDSRDARLRQRLALALQARTFASAELGLPDNDSYRLYADIGRPYVVWNVFATPELSLEPLTHCFPVAGCVAYRGYYRQGTARGAAAVLQQDGWDTYVAGIPAYSTLGWFDDPILNSMLHWDDDRLAATIFHELAHQMFYVRDDTAFNESFASFVEREGLRQWGAHRGLPPADPAALRQREQFTALVLATREALQRLYASDLPDAEKRQRKAATFERLRQDYRHLRDSQWHGDRRYDTWIESPLNNAKLLPFGLYDRWVSAFAALFEREGKDWQRFYGAVERLGRLSAEERQRRLQQLEAGGETPASATAD</sequence>
<dbReference type="InterPro" id="IPR014553">
    <property type="entry name" value="Aminopept"/>
</dbReference>
<accession>A0A1G9G3U3</accession>
<gene>
    <name evidence="1" type="ORF">SAMN05216186_11294</name>
</gene>
<dbReference type="AlphaFoldDB" id="A0A1G9G3U3"/>
<reference evidence="1 2" key="1">
    <citation type="submission" date="2016-10" db="EMBL/GenBank/DDBJ databases">
        <authorList>
            <person name="de Groot N.N."/>
        </authorList>
    </citation>
    <scope>NUCLEOTIDE SEQUENCE [LARGE SCALE GENOMIC DNA]</scope>
    <source>
        <strain evidence="1 2">JCM 21544</strain>
    </source>
</reference>
<dbReference type="SUPFAM" id="SSF55486">
    <property type="entry name" value="Metalloproteases ('zincins'), catalytic domain"/>
    <property type="match status" value="1"/>
</dbReference>
<name>A0A1G9G3U3_9PSED</name>
<protein>
    <submittedName>
        <fullName evidence="1">Predicted aminopeptidase</fullName>
    </submittedName>
</protein>
<proteinExistence type="predicted"/>
<dbReference type="STRING" id="137658.SAMN05216186_11294"/>
<dbReference type="PIRSF" id="PIRSF029285">
    <property type="entry name" value="Aminopept"/>
    <property type="match status" value="1"/>
</dbReference>
<keyword evidence="1" id="KW-0031">Aminopeptidase</keyword>
<dbReference type="GO" id="GO:0004177">
    <property type="term" value="F:aminopeptidase activity"/>
    <property type="evidence" value="ECO:0007669"/>
    <property type="project" value="UniProtKB-KW"/>
</dbReference>
<dbReference type="Proteomes" id="UP000198706">
    <property type="component" value="Unassembled WGS sequence"/>
</dbReference>
<dbReference type="RefSeq" id="WP_084338963.1">
    <property type="nucleotide sequence ID" value="NZ_FNFD01000012.1"/>
</dbReference>
<dbReference type="Pfam" id="PF10023">
    <property type="entry name" value="Aminopep"/>
    <property type="match status" value="1"/>
</dbReference>
<evidence type="ECO:0000313" key="1">
    <source>
        <dbReference type="EMBL" id="SDK95358.1"/>
    </source>
</evidence>
<keyword evidence="1" id="KW-0378">Hydrolase</keyword>
<keyword evidence="1" id="KW-0645">Protease</keyword>
<dbReference type="EMBL" id="FNFD01000012">
    <property type="protein sequence ID" value="SDK95358.1"/>
    <property type="molecule type" value="Genomic_DNA"/>
</dbReference>
<evidence type="ECO:0000313" key="2">
    <source>
        <dbReference type="Proteomes" id="UP000198706"/>
    </source>
</evidence>